<comment type="pathway">
    <text evidence="3 6">Glycan biosynthesis; trehalose biosynthesis.</text>
</comment>
<proteinExistence type="inferred from homology"/>
<name>A0A0K9Q6F1_ZOSMR</name>
<comment type="similarity">
    <text evidence="4 6">Belongs to the trehalose phosphatase family.</text>
</comment>
<protein>
    <recommendedName>
        <fullName evidence="6">Trehalose 6-phosphate phosphatase</fullName>
        <ecNumber evidence="6">3.1.3.12</ecNumber>
    </recommendedName>
</protein>
<dbReference type="AlphaFoldDB" id="A0A0K9Q6F1"/>
<dbReference type="InterPro" id="IPR006379">
    <property type="entry name" value="HAD-SF_hydro_IIB"/>
</dbReference>
<evidence type="ECO:0000313" key="7">
    <source>
        <dbReference type="EMBL" id="KMZ76440.1"/>
    </source>
</evidence>
<keyword evidence="5 6" id="KW-0378">Hydrolase</keyword>
<dbReference type="InterPro" id="IPR044651">
    <property type="entry name" value="OTSB-like"/>
</dbReference>
<evidence type="ECO:0000313" key="8">
    <source>
        <dbReference type="Proteomes" id="UP000036987"/>
    </source>
</evidence>
<dbReference type="InterPro" id="IPR036412">
    <property type="entry name" value="HAD-like_sf"/>
</dbReference>
<dbReference type="EC" id="3.1.3.12" evidence="6"/>
<evidence type="ECO:0000256" key="6">
    <source>
        <dbReference type="RuleBase" id="RU361117"/>
    </source>
</evidence>
<dbReference type="STRING" id="29655.A0A0K9Q6F1"/>
<dbReference type="PANTHER" id="PTHR43768">
    <property type="entry name" value="TREHALOSE 6-PHOSPHATE PHOSPHATASE"/>
    <property type="match status" value="1"/>
</dbReference>
<dbReference type="PANTHER" id="PTHR43768:SF17">
    <property type="entry name" value="TREHALOSE-PHOSPHATE PHOSPHATASE F-RELATED"/>
    <property type="match status" value="1"/>
</dbReference>
<accession>A0A0K9Q6F1</accession>
<dbReference type="InterPro" id="IPR023214">
    <property type="entry name" value="HAD_sf"/>
</dbReference>
<dbReference type="Pfam" id="PF02358">
    <property type="entry name" value="Trehalose_PPase"/>
    <property type="match status" value="1"/>
</dbReference>
<dbReference type="InterPro" id="IPR003337">
    <property type="entry name" value="Trehalose_PPase"/>
</dbReference>
<dbReference type="GO" id="GO:0004805">
    <property type="term" value="F:trehalose-phosphatase activity"/>
    <property type="evidence" value="ECO:0000318"/>
    <property type="project" value="GO_Central"/>
</dbReference>
<dbReference type="OrthoDB" id="411251at2759"/>
<dbReference type="GO" id="GO:0005992">
    <property type="term" value="P:trehalose biosynthetic process"/>
    <property type="evidence" value="ECO:0000318"/>
    <property type="project" value="GO_Central"/>
</dbReference>
<gene>
    <name evidence="7" type="ORF">ZOSMA_101G00240</name>
</gene>
<evidence type="ECO:0000256" key="4">
    <source>
        <dbReference type="ARBA" id="ARBA00008770"/>
    </source>
</evidence>
<evidence type="ECO:0000256" key="3">
    <source>
        <dbReference type="ARBA" id="ARBA00005199"/>
    </source>
</evidence>
<comment type="cofactor">
    <cofactor evidence="2 6">
        <name>a divalent metal cation</name>
        <dbReference type="ChEBI" id="CHEBI:60240"/>
    </cofactor>
</comment>
<reference evidence="8" key="1">
    <citation type="journal article" date="2016" name="Nature">
        <title>The genome of the seagrass Zostera marina reveals angiosperm adaptation to the sea.</title>
        <authorList>
            <person name="Olsen J.L."/>
            <person name="Rouze P."/>
            <person name="Verhelst B."/>
            <person name="Lin Y.-C."/>
            <person name="Bayer T."/>
            <person name="Collen J."/>
            <person name="Dattolo E."/>
            <person name="De Paoli E."/>
            <person name="Dittami S."/>
            <person name="Maumus F."/>
            <person name="Michel G."/>
            <person name="Kersting A."/>
            <person name="Lauritano C."/>
            <person name="Lohaus R."/>
            <person name="Toepel M."/>
            <person name="Tonon T."/>
            <person name="Vanneste K."/>
            <person name="Amirebrahimi M."/>
            <person name="Brakel J."/>
            <person name="Bostroem C."/>
            <person name="Chovatia M."/>
            <person name="Grimwood J."/>
            <person name="Jenkins J.W."/>
            <person name="Jueterbock A."/>
            <person name="Mraz A."/>
            <person name="Stam W.T."/>
            <person name="Tice H."/>
            <person name="Bornberg-Bauer E."/>
            <person name="Green P.J."/>
            <person name="Pearson G.A."/>
            <person name="Procaccini G."/>
            <person name="Duarte C.M."/>
            <person name="Schmutz J."/>
            <person name="Reusch T.B.H."/>
            <person name="Van de Peer Y."/>
        </authorList>
    </citation>
    <scope>NUCLEOTIDE SEQUENCE [LARGE SCALE GENOMIC DNA]</scope>
    <source>
        <strain evidence="8">cv. Finnish</strain>
    </source>
</reference>
<evidence type="ECO:0000256" key="2">
    <source>
        <dbReference type="ARBA" id="ARBA00001968"/>
    </source>
</evidence>
<dbReference type="CDD" id="cd01627">
    <property type="entry name" value="HAD_TPP"/>
    <property type="match status" value="1"/>
</dbReference>
<comment type="catalytic activity">
    <reaction evidence="1 6">
        <text>alpha,alpha-trehalose 6-phosphate + H2O = alpha,alpha-trehalose + phosphate</text>
        <dbReference type="Rhea" id="RHEA:23420"/>
        <dbReference type="ChEBI" id="CHEBI:15377"/>
        <dbReference type="ChEBI" id="CHEBI:16551"/>
        <dbReference type="ChEBI" id="CHEBI:43474"/>
        <dbReference type="ChEBI" id="CHEBI:58429"/>
        <dbReference type="EC" id="3.1.3.12"/>
    </reaction>
</comment>
<sequence length="362" mass="40852">MDLKLNCKSSTPSIAPFSKKKTISGNLDDGLADGKIDVTESSSPSRKKIRTNHLKDHAQEEALPKYKLWMFKYPSALTSFEQMTDHAKGKKIALFLDYDGTLSPIVNHPDSAFMSSEMRTAVKSVAEYFPTAIISGRSRDKVFELVGLTELYYAGSHGMDMMGPVRGSKFLFKDYQNCIRSTGIQRKESQMFQPATEFLPTINKVFRSLVESMGRIKGAIVENNKFTVSVHYRQVEKKAWLDVSQIVHDTLKDYPNLKLTHGRKVLEIRPILDWNKGKAVEFLLQSLDLGNSEDVLPIFVGDDRTDEDAFKVLREKTRGYGIVVSSVPKDSSAFYSLRDPSEVLVFLRYLVNWGGSDSIHSK</sequence>
<dbReference type="Proteomes" id="UP000036987">
    <property type="component" value="Unassembled WGS sequence"/>
</dbReference>
<comment type="function">
    <text evidence="6">Removes the phosphate from trehalose 6-phosphate to produce free trehalose.</text>
</comment>
<dbReference type="Gene3D" id="3.40.50.1000">
    <property type="entry name" value="HAD superfamily/HAD-like"/>
    <property type="match status" value="2"/>
</dbReference>
<dbReference type="SUPFAM" id="SSF56784">
    <property type="entry name" value="HAD-like"/>
    <property type="match status" value="1"/>
</dbReference>
<dbReference type="FunFam" id="3.40.50.1000:FF:000073">
    <property type="entry name" value="Trehalose 6-phosphate phosphatase"/>
    <property type="match status" value="1"/>
</dbReference>
<evidence type="ECO:0000256" key="1">
    <source>
        <dbReference type="ARBA" id="ARBA00000500"/>
    </source>
</evidence>
<dbReference type="FunFam" id="3.30.70.1020:FF:000004">
    <property type="entry name" value="Trehalose 6-phosphate phosphatase"/>
    <property type="match status" value="1"/>
</dbReference>
<comment type="caution">
    <text evidence="7">The sequence shown here is derived from an EMBL/GenBank/DDBJ whole genome shotgun (WGS) entry which is preliminary data.</text>
</comment>
<dbReference type="UniPathway" id="UPA00299"/>
<dbReference type="NCBIfam" id="TIGR01484">
    <property type="entry name" value="HAD-SF-IIB"/>
    <property type="match status" value="1"/>
</dbReference>
<keyword evidence="8" id="KW-1185">Reference proteome</keyword>
<organism evidence="7 8">
    <name type="scientific">Zostera marina</name>
    <name type="common">Eelgrass</name>
    <dbReference type="NCBI Taxonomy" id="29655"/>
    <lineage>
        <taxon>Eukaryota</taxon>
        <taxon>Viridiplantae</taxon>
        <taxon>Streptophyta</taxon>
        <taxon>Embryophyta</taxon>
        <taxon>Tracheophyta</taxon>
        <taxon>Spermatophyta</taxon>
        <taxon>Magnoliopsida</taxon>
        <taxon>Liliopsida</taxon>
        <taxon>Zosteraceae</taxon>
        <taxon>Zostera</taxon>
    </lineage>
</organism>
<dbReference type="NCBIfam" id="TIGR00685">
    <property type="entry name" value="T6PP"/>
    <property type="match status" value="1"/>
</dbReference>
<evidence type="ECO:0000256" key="5">
    <source>
        <dbReference type="ARBA" id="ARBA00022801"/>
    </source>
</evidence>
<dbReference type="OMA" id="HDKVYEF"/>
<dbReference type="EMBL" id="LFYR01000025">
    <property type="protein sequence ID" value="KMZ76440.1"/>
    <property type="molecule type" value="Genomic_DNA"/>
</dbReference>